<dbReference type="InterPro" id="IPR049326">
    <property type="entry name" value="Rhodopsin_dom_fungi"/>
</dbReference>
<dbReference type="OMA" id="WLGQKFW"/>
<evidence type="ECO:0000256" key="2">
    <source>
        <dbReference type="ARBA" id="ARBA00022692"/>
    </source>
</evidence>
<keyword evidence="3 6" id="KW-1133">Transmembrane helix</keyword>
<feature type="domain" description="Rhodopsin" evidence="7">
    <location>
        <begin position="42"/>
        <end position="227"/>
    </location>
</feature>
<accession>Q0CFM4</accession>
<comment type="similarity">
    <text evidence="5">Belongs to the SAT4 family.</text>
</comment>
<reference evidence="9" key="1">
    <citation type="submission" date="2005-09" db="EMBL/GenBank/DDBJ databases">
        <title>Annotation of the Aspergillus terreus NIH2624 genome.</title>
        <authorList>
            <person name="Birren B.W."/>
            <person name="Lander E.S."/>
            <person name="Galagan J.E."/>
            <person name="Nusbaum C."/>
            <person name="Devon K."/>
            <person name="Henn M."/>
            <person name="Ma L.-J."/>
            <person name="Jaffe D.B."/>
            <person name="Butler J."/>
            <person name="Alvarez P."/>
            <person name="Gnerre S."/>
            <person name="Grabherr M."/>
            <person name="Kleber M."/>
            <person name="Mauceli E.W."/>
            <person name="Brockman W."/>
            <person name="Rounsley S."/>
            <person name="Young S.K."/>
            <person name="LaButti K."/>
            <person name="Pushparaj V."/>
            <person name="DeCaprio D."/>
            <person name="Crawford M."/>
            <person name="Koehrsen M."/>
            <person name="Engels R."/>
            <person name="Montgomery P."/>
            <person name="Pearson M."/>
            <person name="Howarth C."/>
            <person name="Larson L."/>
            <person name="Luoma S."/>
            <person name="White J."/>
            <person name="Alvarado L."/>
            <person name="Kodira C.D."/>
            <person name="Zeng Q."/>
            <person name="Oleary S."/>
            <person name="Yandava C."/>
            <person name="Denning D.W."/>
            <person name="Nierman W.C."/>
            <person name="Milne T."/>
            <person name="Madden K."/>
        </authorList>
    </citation>
    <scope>NUCLEOTIDE SEQUENCE [LARGE SCALE GENOMIC DNA]</scope>
    <source>
        <strain evidence="9">NIH 2624 / FGSC A1156</strain>
    </source>
</reference>
<dbReference type="GeneID" id="4322528"/>
<dbReference type="eggNOG" id="ENOG502SN6G">
    <property type="taxonomic scope" value="Eukaryota"/>
</dbReference>
<feature type="transmembrane region" description="Helical" evidence="6">
    <location>
        <begin position="136"/>
        <end position="161"/>
    </location>
</feature>
<evidence type="ECO:0000259" key="7">
    <source>
        <dbReference type="Pfam" id="PF20684"/>
    </source>
</evidence>
<gene>
    <name evidence="8" type="ORF">ATEG_07510</name>
</gene>
<dbReference type="VEuPathDB" id="FungiDB:ATEG_07510"/>
<comment type="subcellular location">
    <subcellularLocation>
        <location evidence="1">Membrane</location>
        <topology evidence="1">Multi-pass membrane protein</topology>
    </subcellularLocation>
</comment>
<sequence>MSVLTARGTNEQLDQEEPNHWSRTLIAIAIMTMTLATISFVLRLYSRQKTNWKLAIEDMFMGLGLLCSYGLNVCVIIAAFNGVGHNVWALPEQTQGRAALLFWLGQKFWALAHTFVKLSIVLLIRRLLHTVGPWQAVTTALIVFTVAWGITAVIGNAFQCIPAQYFWNRDIEGHCSVHQQAFSISIGSLALLEDAVLLLIPVLIVWRLTLECAEKIRITLLFSVGGLQGMRFQYLARDRVDSLSNRQLDSKWIP</sequence>
<evidence type="ECO:0000256" key="4">
    <source>
        <dbReference type="ARBA" id="ARBA00023136"/>
    </source>
</evidence>
<dbReference type="HOGENOM" id="CLU_028200_25_1_1"/>
<evidence type="ECO:0000256" key="5">
    <source>
        <dbReference type="ARBA" id="ARBA00038359"/>
    </source>
</evidence>
<dbReference type="EMBL" id="CH476604">
    <property type="protein sequence ID" value="EAU31772.1"/>
    <property type="molecule type" value="Genomic_DNA"/>
</dbReference>
<organism evidence="8 9">
    <name type="scientific">Aspergillus terreus (strain NIH 2624 / FGSC A1156)</name>
    <dbReference type="NCBI Taxonomy" id="341663"/>
    <lineage>
        <taxon>Eukaryota</taxon>
        <taxon>Fungi</taxon>
        <taxon>Dikarya</taxon>
        <taxon>Ascomycota</taxon>
        <taxon>Pezizomycotina</taxon>
        <taxon>Eurotiomycetes</taxon>
        <taxon>Eurotiomycetidae</taxon>
        <taxon>Eurotiales</taxon>
        <taxon>Aspergillaceae</taxon>
        <taxon>Aspergillus</taxon>
        <taxon>Aspergillus subgen. Circumdati</taxon>
    </lineage>
</organism>
<feature type="transmembrane region" description="Helical" evidence="6">
    <location>
        <begin position="181"/>
        <end position="206"/>
    </location>
</feature>
<evidence type="ECO:0000313" key="9">
    <source>
        <dbReference type="Proteomes" id="UP000007963"/>
    </source>
</evidence>
<name>Q0CFM4_ASPTN</name>
<dbReference type="InterPro" id="IPR052337">
    <property type="entry name" value="SAT4-like"/>
</dbReference>
<evidence type="ECO:0000256" key="1">
    <source>
        <dbReference type="ARBA" id="ARBA00004141"/>
    </source>
</evidence>
<keyword evidence="4 6" id="KW-0472">Membrane</keyword>
<dbReference type="Pfam" id="PF20684">
    <property type="entry name" value="Fung_rhodopsin"/>
    <property type="match status" value="1"/>
</dbReference>
<dbReference type="GO" id="GO:0016020">
    <property type="term" value="C:membrane"/>
    <property type="evidence" value="ECO:0007669"/>
    <property type="project" value="UniProtKB-SubCell"/>
</dbReference>
<dbReference type="RefSeq" id="XP_001216131.1">
    <property type="nucleotide sequence ID" value="XM_001216131.1"/>
</dbReference>
<evidence type="ECO:0000313" key="8">
    <source>
        <dbReference type="EMBL" id="EAU31772.1"/>
    </source>
</evidence>
<dbReference type="STRING" id="341663.Q0CFM4"/>
<feature type="transmembrane region" description="Helical" evidence="6">
    <location>
        <begin position="25"/>
        <end position="46"/>
    </location>
</feature>
<keyword evidence="2 6" id="KW-0812">Transmembrane</keyword>
<evidence type="ECO:0000256" key="3">
    <source>
        <dbReference type="ARBA" id="ARBA00022989"/>
    </source>
</evidence>
<feature type="transmembrane region" description="Helical" evidence="6">
    <location>
        <begin position="100"/>
        <end position="124"/>
    </location>
</feature>
<feature type="transmembrane region" description="Helical" evidence="6">
    <location>
        <begin position="58"/>
        <end position="80"/>
    </location>
</feature>
<protein>
    <recommendedName>
        <fullName evidence="7">Rhodopsin domain-containing protein</fullName>
    </recommendedName>
</protein>
<dbReference type="PANTHER" id="PTHR33048:SF47">
    <property type="entry name" value="INTEGRAL MEMBRANE PROTEIN-RELATED"/>
    <property type="match status" value="1"/>
</dbReference>
<dbReference type="AlphaFoldDB" id="Q0CFM4"/>
<proteinExistence type="inferred from homology"/>
<evidence type="ECO:0000256" key="6">
    <source>
        <dbReference type="SAM" id="Phobius"/>
    </source>
</evidence>
<dbReference type="OrthoDB" id="10017208at2759"/>
<dbReference type="Proteomes" id="UP000007963">
    <property type="component" value="Unassembled WGS sequence"/>
</dbReference>
<dbReference type="PANTHER" id="PTHR33048">
    <property type="entry name" value="PTH11-LIKE INTEGRAL MEMBRANE PROTEIN (AFU_ORTHOLOGUE AFUA_5G11245)"/>
    <property type="match status" value="1"/>
</dbReference>